<protein>
    <recommendedName>
        <fullName evidence="4">BclA C-terminal domain-containing protein</fullName>
    </recommendedName>
</protein>
<gene>
    <name evidence="2" type="ORF">GCM10011514_34520</name>
</gene>
<keyword evidence="1" id="KW-0472">Membrane</keyword>
<comment type="caution">
    <text evidence="2">The sequence shown here is derived from an EMBL/GenBank/DDBJ whole genome shotgun (WGS) entry which is preliminary data.</text>
</comment>
<evidence type="ECO:0000256" key="1">
    <source>
        <dbReference type="SAM" id="Phobius"/>
    </source>
</evidence>
<feature type="transmembrane region" description="Helical" evidence="1">
    <location>
        <begin position="37"/>
        <end position="56"/>
    </location>
</feature>
<dbReference type="InterPro" id="IPR008983">
    <property type="entry name" value="Tumour_necrosis_fac-like_dom"/>
</dbReference>
<accession>A0A917DUB9</accession>
<evidence type="ECO:0000313" key="3">
    <source>
        <dbReference type="Proteomes" id="UP000609064"/>
    </source>
</evidence>
<dbReference type="Gene3D" id="2.60.120.40">
    <property type="match status" value="1"/>
</dbReference>
<name>A0A917DUB9_9BACT</name>
<organism evidence="2 3">
    <name type="scientific">Emticicia aquatilis</name>
    <dbReference type="NCBI Taxonomy" id="1537369"/>
    <lineage>
        <taxon>Bacteria</taxon>
        <taxon>Pseudomonadati</taxon>
        <taxon>Bacteroidota</taxon>
        <taxon>Cytophagia</taxon>
        <taxon>Cytophagales</taxon>
        <taxon>Leadbetterellaceae</taxon>
        <taxon>Emticicia</taxon>
    </lineage>
</organism>
<keyword evidence="1" id="KW-0812">Transmembrane</keyword>
<dbReference type="EMBL" id="BMKK01000007">
    <property type="protein sequence ID" value="GGD67547.1"/>
    <property type="molecule type" value="Genomic_DNA"/>
</dbReference>
<proteinExistence type="predicted"/>
<sequence length="267" mass="28430">MKTLFNMKASIVTPTKKTTKTNSLTINTLNRKMRRDGFCIATIFILLFTVNFKLFAQNNPSAMLDVAASNKGVLVPRVSLTSTTDISTITSPATSLLVYNTNTIGTPPNNMSPGFYYWNGTKWSILGNITTFAEFYALMPGDNAATIAAGSPIEFPQNGLSNGIITRINASQFNIPAIGIYTVDWQVSIAEAGQLILQLNGTDIPTSVVGRATGTSQISGHTMIVTTLPNSILQVVNPSGNPVALTVNPTAGGTRAVSANLVITRIQ</sequence>
<reference evidence="2" key="2">
    <citation type="submission" date="2020-09" db="EMBL/GenBank/DDBJ databases">
        <authorList>
            <person name="Sun Q."/>
            <person name="Zhou Y."/>
        </authorList>
    </citation>
    <scope>NUCLEOTIDE SEQUENCE</scope>
    <source>
        <strain evidence="2">CGMCC 1.15958</strain>
    </source>
</reference>
<evidence type="ECO:0008006" key="4">
    <source>
        <dbReference type="Google" id="ProtNLM"/>
    </source>
</evidence>
<keyword evidence="1" id="KW-1133">Transmembrane helix</keyword>
<reference evidence="2" key="1">
    <citation type="journal article" date="2014" name="Int. J. Syst. Evol. Microbiol.">
        <title>Complete genome sequence of Corynebacterium casei LMG S-19264T (=DSM 44701T), isolated from a smear-ripened cheese.</title>
        <authorList>
            <consortium name="US DOE Joint Genome Institute (JGI-PGF)"/>
            <person name="Walter F."/>
            <person name="Albersmeier A."/>
            <person name="Kalinowski J."/>
            <person name="Ruckert C."/>
        </authorList>
    </citation>
    <scope>NUCLEOTIDE SEQUENCE</scope>
    <source>
        <strain evidence="2">CGMCC 1.15958</strain>
    </source>
</reference>
<dbReference type="Proteomes" id="UP000609064">
    <property type="component" value="Unassembled WGS sequence"/>
</dbReference>
<evidence type="ECO:0000313" key="2">
    <source>
        <dbReference type="EMBL" id="GGD67547.1"/>
    </source>
</evidence>
<dbReference type="RefSeq" id="WP_229250745.1">
    <property type="nucleotide sequence ID" value="NZ_BMKK01000007.1"/>
</dbReference>
<dbReference type="AlphaFoldDB" id="A0A917DUB9"/>
<keyword evidence="3" id="KW-1185">Reference proteome</keyword>